<gene>
    <name evidence="1" type="ORF">FG87_43300</name>
</gene>
<dbReference type="EMBL" id="JNFP01000137">
    <property type="protein sequence ID" value="KIA59430.1"/>
    <property type="molecule type" value="Genomic_DNA"/>
</dbReference>
<dbReference type="RefSeq" id="WP_043683675.1">
    <property type="nucleotide sequence ID" value="NZ_BDCI01000011.1"/>
</dbReference>
<sequence>MALYITAWSMTSDTTPEFASRTAEHDRKAWCLSWLPHRTLTFEQARAGMELDELLSDPGSVHDGMALALADNCAGRIGLLREQAVLLLAKRMAARCAAGAVTSAL</sequence>
<comment type="caution">
    <text evidence="1">The sequence shown here is derived from an EMBL/GenBank/DDBJ whole genome shotgun (WGS) entry which is preliminary data.</text>
</comment>
<name>A0ABR4Z259_9NOCA</name>
<reference evidence="1 2" key="1">
    <citation type="journal article" date="2014" name="Int. J. Syst. Evol. Microbiol.">
        <title>Nocardia vulneris sp. nov., isolated from wounds of human patients in North America.</title>
        <authorList>
            <person name="Lasker B.A."/>
            <person name="Bell M."/>
            <person name="Klenk H.P."/>
            <person name="Sproer C."/>
            <person name="Schumann C."/>
            <person name="Schumann P."/>
            <person name="Brown J.M."/>
        </authorList>
    </citation>
    <scope>NUCLEOTIDE SEQUENCE [LARGE SCALE GENOMIC DNA]</scope>
    <source>
        <strain evidence="1 2">W9851</strain>
    </source>
</reference>
<protein>
    <submittedName>
        <fullName evidence="1">Uncharacterized protein</fullName>
    </submittedName>
</protein>
<evidence type="ECO:0000313" key="2">
    <source>
        <dbReference type="Proteomes" id="UP000031364"/>
    </source>
</evidence>
<organism evidence="1 2">
    <name type="scientific">Nocardia vulneris</name>
    <dbReference type="NCBI Taxonomy" id="1141657"/>
    <lineage>
        <taxon>Bacteria</taxon>
        <taxon>Bacillati</taxon>
        <taxon>Actinomycetota</taxon>
        <taxon>Actinomycetes</taxon>
        <taxon>Mycobacteriales</taxon>
        <taxon>Nocardiaceae</taxon>
        <taxon>Nocardia</taxon>
    </lineage>
</organism>
<evidence type="ECO:0000313" key="1">
    <source>
        <dbReference type="EMBL" id="KIA59430.1"/>
    </source>
</evidence>
<keyword evidence="2" id="KW-1185">Reference proteome</keyword>
<accession>A0ABR4Z259</accession>
<dbReference type="Proteomes" id="UP000031364">
    <property type="component" value="Unassembled WGS sequence"/>
</dbReference>
<proteinExistence type="predicted"/>